<organism evidence="9">
    <name type="scientific">Longilinea arvoryzae</name>
    <dbReference type="NCBI Taxonomy" id="360412"/>
    <lineage>
        <taxon>Bacteria</taxon>
        <taxon>Bacillati</taxon>
        <taxon>Chloroflexota</taxon>
        <taxon>Anaerolineae</taxon>
        <taxon>Anaerolineales</taxon>
        <taxon>Anaerolineaceae</taxon>
        <taxon>Longilinea</taxon>
    </lineage>
</organism>
<keyword evidence="6 7" id="KW-0472">Membrane</keyword>
<dbReference type="CDD" id="cd06261">
    <property type="entry name" value="TM_PBP2"/>
    <property type="match status" value="1"/>
</dbReference>
<dbReference type="GO" id="GO:0055085">
    <property type="term" value="P:transmembrane transport"/>
    <property type="evidence" value="ECO:0007669"/>
    <property type="project" value="InterPro"/>
</dbReference>
<dbReference type="Pfam" id="PF00528">
    <property type="entry name" value="BPD_transp_1"/>
    <property type="match status" value="1"/>
</dbReference>
<evidence type="ECO:0000259" key="8">
    <source>
        <dbReference type="PROSITE" id="PS50928"/>
    </source>
</evidence>
<evidence type="ECO:0000313" key="10">
    <source>
        <dbReference type="Proteomes" id="UP000055060"/>
    </source>
</evidence>
<evidence type="ECO:0000256" key="4">
    <source>
        <dbReference type="ARBA" id="ARBA00022692"/>
    </source>
</evidence>
<dbReference type="InterPro" id="IPR050366">
    <property type="entry name" value="BP-dependent_transpt_permease"/>
</dbReference>
<reference evidence="9" key="1">
    <citation type="submission" date="2015-07" db="EMBL/GenBank/DDBJ databases">
        <title>Draft Genome Sequences of Anaerolinea thermolimosa IMO-1, Bellilinea caldifistulae GOMI-1, Leptolinea tardivitalis YMTK-2, Levilinea saccharolytica KIBI-1,Longilinea arvoryzae KOME-1, Previously Described as Members of the Anaerolineaceae (Chloroflexi).</title>
        <authorList>
            <person name="Sekiguchi Y."/>
            <person name="Ohashi A."/>
            <person name="Matsuura N."/>
            <person name="Tourlousse M.D."/>
        </authorList>
    </citation>
    <scope>NUCLEOTIDE SEQUENCE [LARGE SCALE GENOMIC DNA]</scope>
    <source>
        <strain evidence="9">KOME-1</strain>
    </source>
</reference>
<keyword evidence="5 7" id="KW-1133">Transmembrane helix</keyword>
<feature type="transmembrane region" description="Helical" evidence="7">
    <location>
        <begin position="84"/>
        <end position="111"/>
    </location>
</feature>
<dbReference type="InterPro" id="IPR000515">
    <property type="entry name" value="MetI-like"/>
</dbReference>
<dbReference type="OrthoDB" id="9797852at2"/>
<evidence type="ECO:0000256" key="3">
    <source>
        <dbReference type="ARBA" id="ARBA00022475"/>
    </source>
</evidence>
<evidence type="ECO:0000256" key="6">
    <source>
        <dbReference type="ARBA" id="ARBA00023136"/>
    </source>
</evidence>
<feature type="transmembrane region" description="Helical" evidence="7">
    <location>
        <begin position="290"/>
        <end position="310"/>
    </location>
</feature>
<evidence type="ECO:0000256" key="5">
    <source>
        <dbReference type="ARBA" id="ARBA00022989"/>
    </source>
</evidence>
<feature type="transmembrane region" description="Helical" evidence="7">
    <location>
        <begin position="123"/>
        <end position="143"/>
    </location>
</feature>
<dbReference type="AlphaFoldDB" id="A0A0S7BIR8"/>
<keyword evidence="10" id="KW-1185">Reference proteome</keyword>
<gene>
    <name evidence="9" type="ORF">LARV_01440</name>
</gene>
<dbReference type="GO" id="GO:0005886">
    <property type="term" value="C:plasma membrane"/>
    <property type="evidence" value="ECO:0007669"/>
    <property type="project" value="UniProtKB-SubCell"/>
</dbReference>
<dbReference type="SUPFAM" id="SSF161098">
    <property type="entry name" value="MetI-like"/>
    <property type="match status" value="1"/>
</dbReference>
<evidence type="ECO:0000313" key="9">
    <source>
        <dbReference type="EMBL" id="GAP13685.1"/>
    </source>
</evidence>
<feature type="transmembrane region" description="Helical" evidence="7">
    <location>
        <begin position="227"/>
        <end position="245"/>
    </location>
</feature>
<feature type="domain" description="ABC transmembrane type-1" evidence="8">
    <location>
        <begin position="85"/>
        <end position="311"/>
    </location>
</feature>
<protein>
    <submittedName>
        <fullName evidence="9">ABC-type dipeptide/oligopeptide/nickel transport system, permease component</fullName>
    </submittedName>
</protein>
<keyword evidence="3" id="KW-1003">Cell membrane</keyword>
<dbReference type="Proteomes" id="UP000055060">
    <property type="component" value="Unassembled WGS sequence"/>
</dbReference>
<dbReference type="STRING" id="360412.LARV_01440"/>
<dbReference type="PANTHER" id="PTHR43386">
    <property type="entry name" value="OLIGOPEPTIDE TRANSPORT SYSTEM PERMEASE PROTEIN APPC"/>
    <property type="match status" value="1"/>
</dbReference>
<proteinExistence type="inferred from homology"/>
<sequence>MRIARIFFSRWQNWLGMLLVLAFIGMAIAAPLLSPVDSRNPGPMKVVGSNTDLRPHPPSPEAPLGTLPRQISVYHGLVWGARSALFFGLTITLICAVIGVLIGAVSGYFGGFLNSFLMRMTDAFLAFPVIAGVVLIQQLITIAIDNMGIQYSLTGIYVYMVNGLPYEVPAGIKATFDLLLKIDSVAIALILFSWMPYARVMNTTVLRLKDVDYVQAAKTSGDRPSRIIVRHLIPNAIAPMIVLAARDIGSMVVLQATFVFIGFGQGSPWATLLVTGRDWIYAPGGILTYWWVFLPATLAIVLFGIGWNLLGDGLNDALNPHSV</sequence>
<dbReference type="PANTHER" id="PTHR43386:SF1">
    <property type="entry name" value="D,D-DIPEPTIDE TRANSPORT SYSTEM PERMEASE PROTEIN DDPC-RELATED"/>
    <property type="match status" value="1"/>
</dbReference>
<feature type="transmembrane region" description="Helical" evidence="7">
    <location>
        <begin position="252"/>
        <end position="270"/>
    </location>
</feature>
<dbReference type="PROSITE" id="PS50928">
    <property type="entry name" value="ABC_TM1"/>
    <property type="match status" value="1"/>
</dbReference>
<keyword evidence="2 7" id="KW-0813">Transport</keyword>
<name>A0A0S7BIR8_9CHLR</name>
<dbReference type="RefSeq" id="WP_075073006.1">
    <property type="nucleotide sequence ID" value="NZ_DF967972.1"/>
</dbReference>
<dbReference type="Gene3D" id="1.10.3720.10">
    <property type="entry name" value="MetI-like"/>
    <property type="match status" value="1"/>
</dbReference>
<evidence type="ECO:0000256" key="2">
    <source>
        <dbReference type="ARBA" id="ARBA00022448"/>
    </source>
</evidence>
<keyword evidence="4 7" id="KW-0812">Transmembrane</keyword>
<feature type="transmembrane region" description="Helical" evidence="7">
    <location>
        <begin position="178"/>
        <end position="197"/>
    </location>
</feature>
<dbReference type="InterPro" id="IPR035906">
    <property type="entry name" value="MetI-like_sf"/>
</dbReference>
<accession>A0A0S7BIR8</accession>
<comment type="similarity">
    <text evidence="7">Belongs to the binding-protein-dependent transport system permease family.</text>
</comment>
<evidence type="ECO:0000256" key="1">
    <source>
        <dbReference type="ARBA" id="ARBA00004651"/>
    </source>
</evidence>
<dbReference type="EMBL" id="DF967972">
    <property type="protein sequence ID" value="GAP13685.1"/>
    <property type="molecule type" value="Genomic_DNA"/>
</dbReference>
<comment type="subcellular location">
    <subcellularLocation>
        <location evidence="1 7">Cell membrane</location>
        <topology evidence="1 7">Multi-pass membrane protein</topology>
    </subcellularLocation>
</comment>
<evidence type="ECO:0000256" key="7">
    <source>
        <dbReference type="RuleBase" id="RU363032"/>
    </source>
</evidence>